<evidence type="ECO:0000313" key="2">
    <source>
        <dbReference type="EMBL" id="TKW51937.1"/>
    </source>
</evidence>
<dbReference type="Proteomes" id="UP000310108">
    <property type="component" value="Unassembled WGS sequence"/>
</dbReference>
<evidence type="ECO:0000256" key="1">
    <source>
        <dbReference type="SAM" id="MobiDB-lite"/>
    </source>
</evidence>
<name>A0A4U6XDK8_9PEZI</name>
<accession>A0A4U6XDK8</accession>
<keyword evidence="3" id="KW-1185">Reference proteome</keyword>
<organism evidence="2 3">
    <name type="scientific">Colletotrichum tanaceti</name>
    <dbReference type="NCBI Taxonomy" id="1306861"/>
    <lineage>
        <taxon>Eukaryota</taxon>
        <taxon>Fungi</taxon>
        <taxon>Dikarya</taxon>
        <taxon>Ascomycota</taxon>
        <taxon>Pezizomycotina</taxon>
        <taxon>Sordariomycetes</taxon>
        <taxon>Hypocreomycetidae</taxon>
        <taxon>Glomerellales</taxon>
        <taxon>Glomerellaceae</taxon>
        <taxon>Colletotrichum</taxon>
        <taxon>Colletotrichum destructivum species complex</taxon>
    </lineage>
</organism>
<dbReference type="OrthoDB" id="4848108at2759"/>
<gene>
    <name evidence="2" type="ORF">CTA1_10090</name>
</gene>
<evidence type="ECO:0000313" key="3">
    <source>
        <dbReference type="Proteomes" id="UP000310108"/>
    </source>
</evidence>
<reference evidence="2 3" key="1">
    <citation type="journal article" date="2019" name="PLoS ONE">
        <title>Comparative genome analysis indicates high evolutionary potential of pathogenicity genes in Colletotrichum tanaceti.</title>
        <authorList>
            <person name="Lelwala R.V."/>
            <person name="Korhonen P.K."/>
            <person name="Young N.D."/>
            <person name="Scott J.B."/>
            <person name="Ades P.A."/>
            <person name="Gasser R.B."/>
            <person name="Taylor P.W.J."/>
        </authorList>
    </citation>
    <scope>NUCLEOTIDE SEQUENCE [LARGE SCALE GENOMIC DNA]</scope>
    <source>
        <strain evidence="2">BRIP57314</strain>
    </source>
</reference>
<feature type="compositionally biased region" description="Acidic residues" evidence="1">
    <location>
        <begin position="307"/>
        <end position="320"/>
    </location>
</feature>
<proteinExistence type="predicted"/>
<feature type="region of interest" description="Disordered" evidence="1">
    <location>
        <begin position="296"/>
        <end position="320"/>
    </location>
</feature>
<comment type="caution">
    <text evidence="2">The sequence shown here is derived from an EMBL/GenBank/DDBJ whole genome shotgun (WGS) entry which is preliminary data.</text>
</comment>
<dbReference type="EMBL" id="PJEX01000273">
    <property type="protein sequence ID" value="TKW51937.1"/>
    <property type="molecule type" value="Genomic_DNA"/>
</dbReference>
<dbReference type="AlphaFoldDB" id="A0A4U6XDK8"/>
<sequence>MIKVENSDKSLDDCNPWWILPYFRRVDWVIHATAPLMLEAIQDLIISAFKGENHPLVPRNPQRRGNIVYVEKTWLNSAYFKKKKTASKLDWATKDVLGFLSIVLTNTKNAQELSAPIWNPRLRNTRMVSGPKSLLWLLPRNNWVSVFSLVKDKLPEEGKQLWDMLEHLACYQNTRTGKLKLDKRFCEGTVDDPQPNGMLEKQAWSEEGGYPFLLVKDWVDSFVNNAAGGPDLLTKFDADHFDGQIGRFDELGKTFEHVLNSDRPVTLWEFRSQGRLHETQLPRRLKEIRNAVVELHEKYPNEPTPTSEEDKEEDEAVPEEEVLEVERCRKWWHLGNLCGKGGVH</sequence>
<protein>
    <submittedName>
        <fullName evidence="2">Uncharacterized protein</fullName>
    </submittedName>
</protein>